<dbReference type="AlphaFoldDB" id="A0A9W6SX88"/>
<dbReference type="Pfam" id="PF06201">
    <property type="entry name" value="PITH"/>
    <property type="match status" value="1"/>
</dbReference>
<evidence type="ECO:0000313" key="5">
    <source>
        <dbReference type="Proteomes" id="UP001165120"/>
    </source>
</evidence>
<dbReference type="GO" id="GO:0005634">
    <property type="term" value="C:nucleus"/>
    <property type="evidence" value="ECO:0007669"/>
    <property type="project" value="TreeGrafter"/>
</dbReference>
<reference evidence="4" key="1">
    <citation type="submission" date="2023-04" db="EMBL/GenBank/DDBJ databases">
        <title>Candida boidinii NBRC 10035.</title>
        <authorList>
            <person name="Ichikawa N."/>
            <person name="Sato H."/>
            <person name="Tonouchi N."/>
        </authorList>
    </citation>
    <scope>NUCLEOTIDE SEQUENCE</scope>
    <source>
        <strain evidence="4">NBRC 10035</strain>
    </source>
</reference>
<accession>A0A9W6SX88</accession>
<dbReference type="Proteomes" id="UP001165120">
    <property type="component" value="Unassembled WGS sequence"/>
</dbReference>
<gene>
    <name evidence="4" type="ORF">Cboi02_000201900</name>
</gene>
<evidence type="ECO:0000259" key="3">
    <source>
        <dbReference type="PROSITE" id="PS51532"/>
    </source>
</evidence>
<sequence>MSHNCYNEHIASGGNSDDGDGNGHSHGHSHSHGGGSHNHNHDHAPPPIPTNPSQSLNSKIATNKLTALNLTNPQDELPKLFKSFEDKYSIKPEFKSDADNQLIIRIPFNGVTVKLYSIILRTNSNPDNCPRVIKLYKNNDHLDFDSTDSTKHTYEIEHPEIGFAGSSNSNEDVVVHDDEFVEHFLPRHLFSNVNDLSIFFQNNWSDDDDENLIIYSLELRGEFKELTKDPIITMYESAANPADHKNILKGSFKNNLGVD</sequence>
<evidence type="ECO:0000256" key="2">
    <source>
        <dbReference type="SAM" id="MobiDB-lite"/>
    </source>
</evidence>
<evidence type="ECO:0000256" key="1">
    <source>
        <dbReference type="ARBA" id="ARBA00025788"/>
    </source>
</evidence>
<dbReference type="PROSITE" id="PS51532">
    <property type="entry name" value="PITH"/>
    <property type="match status" value="1"/>
</dbReference>
<organism evidence="4 5">
    <name type="scientific">Candida boidinii</name>
    <name type="common">Yeast</name>
    <dbReference type="NCBI Taxonomy" id="5477"/>
    <lineage>
        <taxon>Eukaryota</taxon>
        <taxon>Fungi</taxon>
        <taxon>Dikarya</taxon>
        <taxon>Ascomycota</taxon>
        <taxon>Saccharomycotina</taxon>
        <taxon>Pichiomycetes</taxon>
        <taxon>Pichiales</taxon>
        <taxon>Pichiaceae</taxon>
        <taxon>Ogataea</taxon>
        <taxon>Ogataea/Candida clade</taxon>
    </lineage>
</organism>
<dbReference type="InterPro" id="IPR008979">
    <property type="entry name" value="Galactose-bd-like_sf"/>
</dbReference>
<dbReference type="PANTHER" id="PTHR12175:SF1">
    <property type="entry name" value="PITH DOMAIN-CONTAINING PROTEIN 1"/>
    <property type="match status" value="1"/>
</dbReference>
<dbReference type="InterPro" id="IPR010400">
    <property type="entry name" value="PITH_dom"/>
</dbReference>
<comment type="caution">
    <text evidence="4">The sequence shown here is derived from an EMBL/GenBank/DDBJ whole genome shotgun (WGS) entry which is preliminary data.</text>
</comment>
<comment type="similarity">
    <text evidence="1">Belongs to the PITHD1 family.</text>
</comment>
<dbReference type="InterPro" id="IPR045099">
    <property type="entry name" value="PITH1-like"/>
</dbReference>
<dbReference type="InterPro" id="IPR037047">
    <property type="entry name" value="PITH_dom_sf"/>
</dbReference>
<proteinExistence type="inferred from homology"/>
<dbReference type="SUPFAM" id="SSF49785">
    <property type="entry name" value="Galactose-binding domain-like"/>
    <property type="match status" value="1"/>
</dbReference>
<protein>
    <submittedName>
        <fullName evidence="4">Unnamed protein product</fullName>
    </submittedName>
</protein>
<name>A0A9W6SX88_CANBO</name>
<dbReference type="GO" id="GO:0005737">
    <property type="term" value="C:cytoplasm"/>
    <property type="evidence" value="ECO:0007669"/>
    <property type="project" value="UniProtKB-ARBA"/>
</dbReference>
<feature type="domain" description="PITH" evidence="3">
    <location>
        <begin position="45"/>
        <end position="239"/>
    </location>
</feature>
<dbReference type="Gene3D" id="2.60.120.470">
    <property type="entry name" value="PITH domain"/>
    <property type="match status" value="1"/>
</dbReference>
<evidence type="ECO:0000313" key="4">
    <source>
        <dbReference type="EMBL" id="GME69014.1"/>
    </source>
</evidence>
<dbReference type="EMBL" id="BSXN01000552">
    <property type="protein sequence ID" value="GME69014.1"/>
    <property type="molecule type" value="Genomic_DNA"/>
</dbReference>
<keyword evidence="5" id="KW-1185">Reference proteome</keyword>
<feature type="region of interest" description="Disordered" evidence="2">
    <location>
        <begin position="11"/>
        <end position="56"/>
    </location>
</feature>
<dbReference type="PANTHER" id="PTHR12175">
    <property type="entry name" value="AD039 HT014 THIOREDOXIN FAMILY TRP26"/>
    <property type="match status" value="1"/>
</dbReference>